<keyword evidence="1" id="KW-1133">Transmembrane helix</keyword>
<dbReference type="RefSeq" id="WP_117202026.1">
    <property type="nucleotide sequence ID" value="NZ_JBHTBK010000004.1"/>
</dbReference>
<dbReference type="AlphaFoldDB" id="A0A372DQF7"/>
<proteinExistence type="predicted"/>
<feature type="transmembrane region" description="Helical" evidence="1">
    <location>
        <begin position="85"/>
        <end position="101"/>
    </location>
</feature>
<feature type="domain" description="DUF2231" evidence="2">
    <location>
        <begin position="9"/>
        <end position="146"/>
    </location>
</feature>
<dbReference type="Pfam" id="PF09990">
    <property type="entry name" value="DUF2231"/>
    <property type="match status" value="1"/>
</dbReference>
<comment type="caution">
    <text evidence="3">The sequence shown here is derived from an EMBL/GenBank/DDBJ whole genome shotgun (WGS) entry which is preliminary data.</text>
</comment>
<evidence type="ECO:0000313" key="4">
    <source>
        <dbReference type="Proteomes" id="UP000262917"/>
    </source>
</evidence>
<dbReference type="EMBL" id="QVPD01000003">
    <property type="protein sequence ID" value="RFP61602.1"/>
    <property type="molecule type" value="Genomic_DNA"/>
</dbReference>
<name>A0A372DQF7_9GAMM</name>
<feature type="transmembrane region" description="Helical" evidence="1">
    <location>
        <begin position="12"/>
        <end position="35"/>
    </location>
</feature>
<sequence length="159" mass="17004">MRARAARQRHPLHPALVHFPIACWSAVPVLDALYLLLQTPLWWRCSFWLLAIGTATALAAMAAGLVDLLRLAAAHPAQRTAQRHLLLMGSAWSVFVLDLLLRSPTHLPTAAMAWSGLAASLLGFGLLLAGAWAGAELVYRHGVGQVPTPEPSAAERGPA</sequence>
<protein>
    <submittedName>
        <fullName evidence="3">DUF2231 domain-containing protein</fullName>
    </submittedName>
</protein>
<feature type="transmembrane region" description="Helical" evidence="1">
    <location>
        <begin position="113"/>
        <end position="135"/>
    </location>
</feature>
<evidence type="ECO:0000259" key="2">
    <source>
        <dbReference type="Pfam" id="PF09990"/>
    </source>
</evidence>
<dbReference type="OrthoDB" id="2873672at2"/>
<dbReference type="InterPro" id="IPR019251">
    <property type="entry name" value="DUF2231_TM"/>
</dbReference>
<keyword evidence="4" id="KW-1185">Reference proteome</keyword>
<reference evidence="3 4" key="1">
    <citation type="submission" date="2018-08" db="EMBL/GenBank/DDBJ databases">
        <title>Lysobacter weifangensis sp. nov., a new member of the family 'Xanthomonadaceae', isolated from soil in a farmland.</title>
        <authorList>
            <person name="Zhao H."/>
        </authorList>
    </citation>
    <scope>NUCLEOTIDE SEQUENCE [LARGE SCALE GENOMIC DNA]</scope>
    <source>
        <strain evidence="3 4">WF-2</strain>
    </source>
</reference>
<evidence type="ECO:0000313" key="3">
    <source>
        <dbReference type="EMBL" id="RFP61602.1"/>
    </source>
</evidence>
<organism evidence="3 4">
    <name type="scientific">Cognatiluteimonas weifangensis</name>
    <dbReference type="NCBI Taxonomy" id="2303539"/>
    <lineage>
        <taxon>Bacteria</taxon>
        <taxon>Pseudomonadati</taxon>
        <taxon>Pseudomonadota</taxon>
        <taxon>Gammaproteobacteria</taxon>
        <taxon>Lysobacterales</taxon>
        <taxon>Lysobacteraceae</taxon>
        <taxon>Cognatiluteimonas</taxon>
    </lineage>
</organism>
<keyword evidence="1" id="KW-0472">Membrane</keyword>
<accession>A0A372DQF7</accession>
<keyword evidence="1" id="KW-0812">Transmembrane</keyword>
<feature type="transmembrane region" description="Helical" evidence="1">
    <location>
        <begin position="47"/>
        <end position="73"/>
    </location>
</feature>
<evidence type="ECO:0000256" key="1">
    <source>
        <dbReference type="SAM" id="Phobius"/>
    </source>
</evidence>
<dbReference type="Proteomes" id="UP000262917">
    <property type="component" value="Unassembled WGS sequence"/>
</dbReference>
<gene>
    <name evidence="3" type="ORF">D0Y53_04640</name>
</gene>